<protein>
    <submittedName>
        <fullName evidence="2">Protein involved in biosynthesis of mitomycin antibiotics/polyketide fumonisin</fullName>
    </submittedName>
</protein>
<name>A0A5Q4ZBF2_9BURK</name>
<dbReference type="Gene3D" id="2.60.120.620">
    <property type="entry name" value="q2cbj1_9rhob like domain"/>
    <property type="match status" value="1"/>
</dbReference>
<dbReference type="AlphaFoldDB" id="A0A5Q4ZBF2"/>
<evidence type="ECO:0000313" key="3">
    <source>
        <dbReference type="Proteomes" id="UP000325811"/>
    </source>
</evidence>
<dbReference type="SUPFAM" id="SSF51197">
    <property type="entry name" value="Clavaminate synthase-like"/>
    <property type="match status" value="1"/>
</dbReference>
<dbReference type="PANTHER" id="PTHR20883:SF49">
    <property type="entry name" value="PHYTANOYL-COA DIOXYGENASE"/>
    <property type="match status" value="1"/>
</dbReference>
<dbReference type="InterPro" id="IPR008775">
    <property type="entry name" value="Phytyl_CoA_dOase-like"/>
</dbReference>
<keyword evidence="3" id="KW-1185">Reference proteome</keyword>
<dbReference type="GO" id="GO:0016706">
    <property type="term" value="F:2-oxoglutarate-dependent dioxygenase activity"/>
    <property type="evidence" value="ECO:0007669"/>
    <property type="project" value="UniProtKB-ARBA"/>
</dbReference>
<feature type="region of interest" description="Disordered" evidence="1">
    <location>
        <begin position="253"/>
        <end position="272"/>
    </location>
</feature>
<dbReference type="Pfam" id="PF05721">
    <property type="entry name" value="PhyH"/>
    <property type="match status" value="1"/>
</dbReference>
<dbReference type="Proteomes" id="UP000325811">
    <property type="component" value="Chromosome I"/>
</dbReference>
<dbReference type="EMBL" id="LR699553">
    <property type="protein sequence ID" value="VVD29399.1"/>
    <property type="molecule type" value="Genomic_DNA"/>
</dbReference>
<dbReference type="PANTHER" id="PTHR20883">
    <property type="entry name" value="PHYTANOYL-COA DIOXYGENASE DOMAIN CONTAINING 1"/>
    <property type="match status" value="1"/>
</dbReference>
<proteinExistence type="predicted"/>
<evidence type="ECO:0000313" key="2">
    <source>
        <dbReference type="EMBL" id="VVD29399.1"/>
    </source>
</evidence>
<sequence length="287" mass="32037">MNDARSNENEAHIAASAEANALALDAAVIEDFARNGAVCLRGVFSTEWVDIVRRGIERNLAAPGPAASFADGSEKRFFQDSNNWKRIEEFEAFVRLSPARLIAAQLFSSRTVTFLHDHVLVKYAGATKPTPWHQDQPYSPVEGSQFCTMWMPVDPVPREAVLEFVGGSQRSGTWYRPQRFIDGSLRVDDDPRWALLPDIEADRPAWPILGWGVQPGDVLVFHGLTLHGAPGNLRDTPRRILSTRWLGDDARVRRRSGKMSPPLPDDAPADGEPFACEHFPLVWTNKE</sequence>
<dbReference type="RefSeq" id="WP_165186608.1">
    <property type="nucleotide sequence ID" value="NZ_LR699553.1"/>
</dbReference>
<reference evidence="2 3" key="1">
    <citation type="submission" date="2019-08" db="EMBL/GenBank/DDBJ databases">
        <authorList>
            <person name="Herpell B J."/>
        </authorList>
    </citation>
    <scope>NUCLEOTIDE SEQUENCE [LARGE SCALE GENOMIC DNA]</scope>
    <source>
        <strain evidence="3">Msb3</strain>
    </source>
</reference>
<dbReference type="GO" id="GO:0005506">
    <property type="term" value="F:iron ion binding"/>
    <property type="evidence" value="ECO:0007669"/>
    <property type="project" value="UniProtKB-ARBA"/>
</dbReference>
<accession>A0A5Q4ZBF2</accession>
<dbReference type="KEGG" id="pdio:PDMSB3_2943"/>
<gene>
    <name evidence="2" type="ORF">PDMSB3_2943</name>
</gene>
<organism evidence="2 3">
    <name type="scientific">Paraburkholderia dioscoreae</name>
    <dbReference type="NCBI Taxonomy" id="2604047"/>
    <lineage>
        <taxon>Bacteria</taxon>
        <taxon>Pseudomonadati</taxon>
        <taxon>Pseudomonadota</taxon>
        <taxon>Betaproteobacteria</taxon>
        <taxon>Burkholderiales</taxon>
        <taxon>Burkholderiaceae</taxon>
        <taxon>Paraburkholderia</taxon>
    </lineage>
</organism>
<evidence type="ECO:0000256" key="1">
    <source>
        <dbReference type="SAM" id="MobiDB-lite"/>
    </source>
</evidence>